<evidence type="ECO:0000256" key="6">
    <source>
        <dbReference type="ARBA" id="ARBA00015850"/>
    </source>
</evidence>
<keyword evidence="21" id="KW-1185">Reference proteome</keyword>
<evidence type="ECO:0000256" key="1">
    <source>
        <dbReference type="ARBA" id="ARBA00001946"/>
    </source>
</evidence>
<comment type="similarity">
    <text evidence="4 19">Belongs to the CobS family.</text>
</comment>
<evidence type="ECO:0000256" key="2">
    <source>
        <dbReference type="ARBA" id="ARBA00004651"/>
    </source>
</evidence>
<dbReference type="PANTHER" id="PTHR34148:SF1">
    <property type="entry name" value="ADENOSYLCOBINAMIDE-GDP RIBAZOLETRANSFERASE"/>
    <property type="match status" value="1"/>
</dbReference>
<evidence type="ECO:0000313" key="21">
    <source>
        <dbReference type="Proteomes" id="UP000218387"/>
    </source>
</evidence>
<dbReference type="RefSeq" id="WP_096919395.1">
    <property type="nucleotide sequence ID" value="NZ_CP029487.1"/>
</dbReference>
<dbReference type="GO" id="GO:0005886">
    <property type="term" value="C:plasma membrane"/>
    <property type="evidence" value="ECO:0007669"/>
    <property type="project" value="UniProtKB-SubCell"/>
</dbReference>
<comment type="catalytic activity">
    <reaction evidence="17 19">
        <text>alpha-ribazole + adenosylcob(III)inamide-GDP = adenosylcob(III)alamin + GMP + H(+)</text>
        <dbReference type="Rhea" id="RHEA:16049"/>
        <dbReference type="ChEBI" id="CHEBI:10329"/>
        <dbReference type="ChEBI" id="CHEBI:15378"/>
        <dbReference type="ChEBI" id="CHEBI:18408"/>
        <dbReference type="ChEBI" id="CHEBI:58115"/>
        <dbReference type="ChEBI" id="CHEBI:60487"/>
        <dbReference type="EC" id="2.7.8.26"/>
    </reaction>
</comment>
<keyword evidence="8 19" id="KW-0169">Cobalamin biosynthesis</keyword>
<evidence type="ECO:0000256" key="13">
    <source>
        <dbReference type="ARBA" id="ARBA00023136"/>
    </source>
</evidence>
<evidence type="ECO:0000256" key="8">
    <source>
        <dbReference type="ARBA" id="ARBA00022573"/>
    </source>
</evidence>
<evidence type="ECO:0000256" key="3">
    <source>
        <dbReference type="ARBA" id="ARBA00004663"/>
    </source>
</evidence>
<evidence type="ECO:0000256" key="12">
    <source>
        <dbReference type="ARBA" id="ARBA00022989"/>
    </source>
</evidence>
<dbReference type="HAMAP" id="MF_00719">
    <property type="entry name" value="CobS"/>
    <property type="match status" value="1"/>
</dbReference>
<dbReference type="InterPro" id="IPR003805">
    <property type="entry name" value="CobS"/>
</dbReference>
<comment type="catalytic activity">
    <reaction evidence="18 19">
        <text>alpha-ribazole 5'-phosphate + adenosylcob(III)inamide-GDP = adenosylcob(III)alamin 5'-phosphate + GMP + H(+)</text>
        <dbReference type="Rhea" id="RHEA:23560"/>
        <dbReference type="ChEBI" id="CHEBI:15378"/>
        <dbReference type="ChEBI" id="CHEBI:57918"/>
        <dbReference type="ChEBI" id="CHEBI:58115"/>
        <dbReference type="ChEBI" id="CHEBI:60487"/>
        <dbReference type="ChEBI" id="CHEBI:60493"/>
        <dbReference type="EC" id="2.7.8.26"/>
    </reaction>
</comment>
<dbReference type="Proteomes" id="UP000218387">
    <property type="component" value="Chromosome"/>
</dbReference>
<protein>
    <recommendedName>
        <fullName evidence="6 19">Adenosylcobinamide-GDP ribazoletransferase</fullName>
        <ecNumber evidence="5 19">2.7.8.26</ecNumber>
    </recommendedName>
    <alternativeName>
        <fullName evidence="16 19">Cobalamin synthase</fullName>
    </alternativeName>
    <alternativeName>
        <fullName evidence="15 19">Cobalamin-5'-phosphate synthase</fullName>
    </alternativeName>
</protein>
<evidence type="ECO:0000256" key="16">
    <source>
        <dbReference type="ARBA" id="ARBA00032853"/>
    </source>
</evidence>
<evidence type="ECO:0000256" key="14">
    <source>
        <dbReference type="ARBA" id="ARBA00025228"/>
    </source>
</evidence>
<feature type="transmembrane region" description="Helical" evidence="19">
    <location>
        <begin position="133"/>
        <end position="155"/>
    </location>
</feature>
<comment type="function">
    <text evidence="14 19">Joins adenosylcobinamide-GDP and alpha-ribazole to generate adenosylcobalamin (Ado-cobalamin). Also synthesizes adenosylcobalamin 5'-phosphate from adenosylcobinamide-GDP and alpha-ribazole 5'-phosphate.</text>
</comment>
<comment type="subcellular location">
    <subcellularLocation>
        <location evidence="2 19">Cell membrane</location>
        <topology evidence="2 19">Multi-pass membrane protein</topology>
    </subcellularLocation>
</comment>
<dbReference type="GO" id="GO:0051073">
    <property type="term" value="F:adenosylcobinamide-GDP ribazoletransferase activity"/>
    <property type="evidence" value="ECO:0007669"/>
    <property type="project" value="UniProtKB-UniRule"/>
</dbReference>
<accession>A0A4V1GLI9</accession>
<dbReference type="GO" id="GO:0008818">
    <property type="term" value="F:cobalamin 5'-phosphate synthase activity"/>
    <property type="evidence" value="ECO:0007669"/>
    <property type="project" value="UniProtKB-UniRule"/>
</dbReference>
<feature type="transmembrane region" description="Helical" evidence="19">
    <location>
        <begin position="224"/>
        <end position="249"/>
    </location>
</feature>
<organism evidence="20 21">
    <name type="scientific">Eubacterium maltosivorans</name>
    <dbReference type="NCBI Taxonomy" id="2041044"/>
    <lineage>
        <taxon>Bacteria</taxon>
        <taxon>Bacillati</taxon>
        <taxon>Bacillota</taxon>
        <taxon>Clostridia</taxon>
        <taxon>Eubacteriales</taxon>
        <taxon>Eubacteriaceae</taxon>
        <taxon>Eubacterium</taxon>
    </lineage>
</organism>
<dbReference type="UniPathway" id="UPA00148">
    <property type="reaction ID" value="UER00238"/>
</dbReference>
<evidence type="ECO:0000256" key="11">
    <source>
        <dbReference type="ARBA" id="ARBA00022842"/>
    </source>
</evidence>
<gene>
    <name evidence="19 20" type="primary">cobS</name>
    <name evidence="20" type="ORF">CPZ25_001020</name>
</gene>
<evidence type="ECO:0000256" key="19">
    <source>
        <dbReference type="HAMAP-Rule" id="MF_00719"/>
    </source>
</evidence>
<name>A0A4V1GLI9_EUBML</name>
<keyword evidence="10 19" id="KW-0812">Transmembrane</keyword>
<evidence type="ECO:0000256" key="5">
    <source>
        <dbReference type="ARBA" id="ARBA00013200"/>
    </source>
</evidence>
<evidence type="ECO:0000256" key="4">
    <source>
        <dbReference type="ARBA" id="ARBA00010561"/>
    </source>
</evidence>
<feature type="transmembrane region" description="Helical" evidence="19">
    <location>
        <begin position="176"/>
        <end position="204"/>
    </location>
</feature>
<keyword evidence="12 19" id="KW-1133">Transmembrane helix</keyword>
<dbReference type="KEGG" id="emt:CPZ25_001020"/>
<evidence type="ECO:0000256" key="17">
    <source>
        <dbReference type="ARBA" id="ARBA00048623"/>
    </source>
</evidence>
<dbReference type="GO" id="GO:0009236">
    <property type="term" value="P:cobalamin biosynthetic process"/>
    <property type="evidence" value="ECO:0007669"/>
    <property type="project" value="UniProtKB-UniRule"/>
</dbReference>
<dbReference type="Pfam" id="PF02654">
    <property type="entry name" value="CobS"/>
    <property type="match status" value="1"/>
</dbReference>
<feature type="transmembrane region" description="Helical" evidence="19">
    <location>
        <begin position="31"/>
        <end position="56"/>
    </location>
</feature>
<keyword evidence="7 19" id="KW-1003">Cell membrane</keyword>
<dbReference type="PANTHER" id="PTHR34148">
    <property type="entry name" value="ADENOSYLCOBINAMIDE-GDP RIBAZOLETRANSFERASE"/>
    <property type="match status" value="1"/>
</dbReference>
<sequence length="251" mass="28047">MRKILIAISFFTRFPIKLKDVSEEEFYDSMIFMPLVGLLVGAILFAVSWVLSYIHVIQLQALFTMIVYIWITGGLHLDGFADTVDALFSARDHKKMMEIMKDSRLGSFGAIGLILLFLTIWSCYTVILPENLLILILMPVIGRYCAIQTCCFSTYAEGGGGLGRRIVEMTKPWHVVLYLVLILPFAWFAIGPVAFFAALGTMVIDLGLMFYLQRKIGGITGDTIGLTIELTQTIFLVVLAVIQANWMLLAA</sequence>
<feature type="transmembrane region" description="Helical" evidence="19">
    <location>
        <begin position="105"/>
        <end position="127"/>
    </location>
</feature>
<dbReference type="EMBL" id="CP029487">
    <property type="protein sequence ID" value="QCT69946.1"/>
    <property type="molecule type" value="Genomic_DNA"/>
</dbReference>
<keyword evidence="13 19" id="KW-0472">Membrane</keyword>
<comment type="cofactor">
    <cofactor evidence="1 19">
        <name>Mg(2+)</name>
        <dbReference type="ChEBI" id="CHEBI:18420"/>
    </cofactor>
</comment>
<evidence type="ECO:0000256" key="9">
    <source>
        <dbReference type="ARBA" id="ARBA00022679"/>
    </source>
</evidence>
<dbReference type="NCBIfam" id="TIGR00317">
    <property type="entry name" value="cobS"/>
    <property type="match status" value="1"/>
</dbReference>
<reference evidence="20 21" key="1">
    <citation type="submission" date="2018-05" db="EMBL/GenBank/DDBJ databases">
        <title>Genome comparison of Eubacterium sp.</title>
        <authorList>
            <person name="Feng Y."/>
            <person name="Sanchez-Andrea I."/>
            <person name="Stams A.J.M."/>
            <person name="De Vos W.M."/>
        </authorList>
    </citation>
    <scope>NUCLEOTIDE SEQUENCE [LARGE SCALE GENOMIC DNA]</scope>
    <source>
        <strain evidence="20 21">YI</strain>
    </source>
</reference>
<evidence type="ECO:0000313" key="20">
    <source>
        <dbReference type="EMBL" id="QCT69946.1"/>
    </source>
</evidence>
<dbReference type="EC" id="2.7.8.26" evidence="5 19"/>
<evidence type="ECO:0000256" key="15">
    <source>
        <dbReference type="ARBA" id="ARBA00032605"/>
    </source>
</evidence>
<keyword evidence="11 19" id="KW-0460">Magnesium</keyword>
<comment type="pathway">
    <text evidence="3 19">Cofactor biosynthesis; adenosylcobalamin biosynthesis; adenosylcobalamin from cob(II)yrinate a,c-diamide: step 7/7.</text>
</comment>
<proteinExistence type="inferred from homology"/>
<dbReference type="AlphaFoldDB" id="A0A4V1GLI9"/>
<keyword evidence="9 19" id="KW-0808">Transferase</keyword>
<evidence type="ECO:0000256" key="7">
    <source>
        <dbReference type="ARBA" id="ARBA00022475"/>
    </source>
</evidence>
<evidence type="ECO:0000256" key="18">
    <source>
        <dbReference type="ARBA" id="ARBA00049504"/>
    </source>
</evidence>
<evidence type="ECO:0000256" key="10">
    <source>
        <dbReference type="ARBA" id="ARBA00022692"/>
    </source>
</evidence>